<dbReference type="InterPro" id="IPR000835">
    <property type="entry name" value="HTH_MarR-typ"/>
</dbReference>
<dbReference type="AlphaFoldDB" id="A0A6I2V0S9"/>
<dbReference type="InterPro" id="IPR036388">
    <property type="entry name" value="WH-like_DNA-bd_sf"/>
</dbReference>
<evidence type="ECO:0000256" key="3">
    <source>
        <dbReference type="ARBA" id="ARBA00023163"/>
    </source>
</evidence>
<comment type="caution">
    <text evidence="5">The sequence shown here is derived from an EMBL/GenBank/DDBJ whole genome shotgun (WGS) entry which is preliminary data.</text>
</comment>
<feature type="domain" description="HTH marR-type" evidence="4">
    <location>
        <begin position="1"/>
        <end position="161"/>
    </location>
</feature>
<dbReference type="InterPro" id="IPR023187">
    <property type="entry name" value="Tscrpt_reg_MarR-type_CS"/>
</dbReference>
<dbReference type="PANTHER" id="PTHR33164">
    <property type="entry name" value="TRANSCRIPTIONAL REGULATOR, MARR FAMILY"/>
    <property type="match status" value="1"/>
</dbReference>
<evidence type="ECO:0000313" key="6">
    <source>
        <dbReference type="Proteomes" id="UP000430222"/>
    </source>
</evidence>
<keyword evidence="3" id="KW-0804">Transcription</keyword>
<protein>
    <submittedName>
        <fullName evidence="5">MarR family transcriptional regulator</fullName>
    </submittedName>
</protein>
<evidence type="ECO:0000259" key="4">
    <source>
        <dbReference type="PROSITE" id="PS50995"/>
    </source>
</evidence>
<dbReference type="PANTHER" id="PTHR33164:SF43">
    <property type="entry name" value="HTH-TYPE TRANSCRIPTIONAL REPRESSOR YETL"/>
    <property type="match status" value="1"/>
</dbReference>
<evidence type="ECO:0000313" key="5">
    <source>
        <dbReference type="EMBL" id="MSV25531.1"/>
    </source>
</evidence>
<sequence length="162" mass="18462">MKREMIPTWEELEYHKTIIPEIDPASVIAMLGIKAVGEEIQQSILDVLQREYHLSEGKFCTLIVLHQHGKEGVAPSVLARKVGVTRATISNMLQRMERDGLVVMKPAETDGRSKLAVMTEQGRAFMEEILPPHYLRVTRLMEKLTEAEQKELIRLLRKMAGD</sequence>
<reference evidence="5 6" key="1">
    <citation type="submission" date="2019-08" db="EMBL/GenBank/DDBJ databases">
        <title>In-depth cultivation of the pig gut microbiome towards novel bacterial diversity and tailored functional studies.</title>
        <authorList>
            <person name="Wylensek D."/>
            <person name="Hitch T.C.A."/>
            <person name="Clavel T."/>
        </authorList>
    </citation>
    <scope>NUCLEOTIDE SEQUENCE [LARGE SCALE GENOMIC DNA]</scope>
    <source>
        <strain evidence="6">WCA-380-WT-3B3</strain>
    </source>
</reference>
<dbReference type="EMBL" id="VUNL01000012">
    <property type="protein sequence ID" value="MSV25531.1"/>
    <property type="molecule type" value="Genomic_DNA"/>
</dbReference>
<evidence type="ECO:0000256" key="2">
    <source>
        <dbReference type="ARBA" id="ARBA00023125"/>
    </source>
</evidence>
<proteinExistence type="predicted"/>
<dbReference type="RefSeq" id="WP_154621294.1">
    <property type="nucleotide sequence ID" value="NZ_CBCTNG010000015.1"/>
</dbReference>
<evidence type="ECO:0000256" key="1">
    <source>
        <dbReference type="ARBA" id="ARBA00023015"/>
    </source>
</evidence>
<dbReference type="GO" id="GO:0003677">
    <property type="term" value="F:DNA binding"/>
    <property type="evidence" value="ECO:0007669"/>
    <property type="project" value="UniProtKB-KW"/>
</dbReference>
<dbReference type="Gene3D" id="1.10.10.10">
    <property type="entry name" value="Winged helix-like DNA-binding domain superfamily/Winged helix DNA-binding domain"/>
    <property type="match status" value="1"/>
</dbReference>
<keyword evidence="6" id="KW-1185">Reference proteome</keyword>
<dbReference type="GO" id="GO:0003700">
    <property type="term" value="F:DNA-binding transcription factor activity"/>
    <property type="evidence" value="ECO:0007669"/>
    <property type="project" value="InterPro"/>
</dbReference>
<organism evidence="5 6">
    <name type="scientific">Selenomonas montiformis</name>
    <dbReference type="NCBI Taxonomy" id="2652285"/>
    <lineage>
        <taxon>Bacteria</taxon>
        <taxon>Bacillati</taxon>
        <taxon>Bacillota</taxon>
        <taxon>Negativicutes</taxon>
        <taxon>Selenomonadales</taxon>
        <taxon>Selenomonadaceae</taxon>
        <taxon>Selenomonas</taxon>
    </lineage>
</organism>
<dbReference type="InterPro" id="IPR036390">
    <property type="entry name" value="WH_DNA-bd_sf"/>
</dbReference>
<dbReference type="GO" id="GO:0006950">
    <property type="term" value="P:response to stress"/>
    <property type="evidence" value="ECO:0007669"/>
    <property type="project" value="TreeGrafter"/>
</dbReference>
<dbReference type="Proteomes" id="UP000430222">
    <property type="component" value="Unassembled WGS sequence"/>
</dbReference>
<keyword evidence="2" id="KW-0238">DNA-binding</keyword>
<gene>
    <name evidence="5" type="ORF">FYJ78_10230</name>
</gene>
<dbReference type="PROSITE" id="PS01117">
    <property type="entry name" value="HTH_MARR_1"/>
    <property type="match status" value="1"/>
</dbReference>
<dbReference type="Pfam" id="PF12802">
    <property type="entry name" value="MarR_2"/>
    <property type="match status" value="1"/>
</dbReference>
<accession>A0A6I2V0S9</accession>
<dbReference type="SMART" id="SM00347">
    <property type="entry name" value="HTH_MARR"/>
    <property type="match status" value="1"/>
</dbReference>
<dbReference type="PROSITE" id="PS50995">
    <property type="entry name" value="HTH_MARR_2"/>
    <property type="match status" value="1"/>
</dbReference>
<dbReference type="PRINTS" id="PR00598">
    <property type="entry name" value="HTHMARR"/>
</dbReference>
<dbReference type="SUPFAM" id="SSF46785">
    <property type="entry name" value="Winged helix' DNA-binding domain"/>
    <property type="match status" value="1"/>
</dbReference>
<name>A0A6I2V0S9_9FIRM</name>
<keyword evidence="1" id="KW-0805">Transcription regulation</keyword>
<dbReference type="InterPro" id="IPR039422">
    <property type="entry name" value="MarR/SlyA-like"/>
</dbReference>